<name>A0A2L1UDI2_9BACL</name>
<dbReference type="EMBL" id="CP019655">
    <property type="protein sequence ID" value="AVF26197.1"/>
    <property type="molecule type" value="Genomic_DNA"/>
</dbReference>
<evidence type="ECO:0000313" key="1">
    <source>
        <dbReference type="EMBL" id="AVF26197.1"/>
    </source>
</evidence>
<dbReference type="STRING" id="147375.BXP28_06590"/>
<proteinExistence type="predicted"/>
<reference evidence="2" key="1">
    <citation type="submission" date="2017-02" db="EMBL/GenBank/DDBJ databases">
        <title>Delineation of Paenibacillus larvae strains originating from foulbrood outbreaks.</title>
        <authorList>
            <person name="Beims H."/>
            <person name="Bunk B."/>
            <person name="Sproeer C."/>
            <person name="Mohr K.I."/>
            <person name="Pradella S."/>
            <person name="Guenther G."/>
            <person name="Rohde M."/>
            <person name="von der Ohe W."/>
            <person name="Steinert M."/>
        </authorList>
    </citation>
    <scope>NUCLEOTIDE SEQUENCE [LARGE SCALE GENOMIC DNA]</scope>
    <source>
        <strain evidence="2">Eric_III</strain>
    </source>
</reference>
<protein>
    <submittedName>
        <fullName evidence="1">Uncharacterized protein</fullName>
    </submittedName>
</protein>
<dbReference type="Proteomes" id="UP000239833">
    <property type="component" value="Chromosome"/>
</dbReference>
<gene>
    <name evidence="1" type="ORF">ERICIII_02030</name>
</gene>
<organism evidence="1 2">
    <name type="scientific">Paenibacillus larvae subsp. larvae</name>
    <dbReference type="NCBI Taxonomy" id="147375"/>
    <lineage>
        <taxon>Bacteria</taxon>
        <taxon>Bacillati</taxon>
        <taxon>Bacillota</taxon>
        <taxon>Bacilli</taxon>
        <taxon>Bacillales</taxon>
        <taxon>Paenibacillaceae</taxon>
        <taxon>Paenibacillus</taxon>
    </lineage>
</organism>
<dbReference type="SUPFAM" id="SSF101874">
    <property type="entry name" value="YceI-like"/>
    <property type="match status" value="1"/>
</dbReference>
<accession>A0A2L1UDI2</accession>
<dbReference type="InterPro" id="IPR036761">
    <property type="entry name" value="TTHA0802/YceI-like_sf"/>
</dbReference>
<evidence type="ECO:0000313" key="2">
    <source>
        <dbReference type="Proteomes" id="UP000239833"/>
    </source>
</evidence>
<dbReference type="AlphaFoldDB" id="A0A2L1UDI2"/>
<sequence>MEKKVTVRNVTKELVFPVSIQMTNDSWILSGKQSVTLYDFGLHYLHEAKDIDISFSIWFRPQEINEWKGSPIPAEAPGK</sequence>